<name>A0A454CUD4_VIBHA</name>
<dbReference type="EMBL" id="AJSR01001832">
    <property type="protein sequence ID" value="EKM30009.1"/>
    <property type="molecule type" value="Genomic_DNA"/>
</dbReference>
<protein>
    <submittedName>
        <fullName evidence="1">Putative membrane protein</fullName>
    </submittedName>
</protein>
<evidence type="ECO:0000313" key="1">
    <source>
        <dbReference type="EMBL" id="EKM30009.1"/>
    </source>
</evidence>
<comment type="caution">
    <text evidence="1">The sequence shown here is derived from an EMBL/GenBank/DDBJ whole genome shotgun (WGS) entry which is preliminary data.</text>
</comment>
<sequence>MFQNASLF</sequence>
<feature type="non-terminal residue" evidence="1">
    <location>
        <position position="8"/>
    </location>
</feature>
<dbReference type="Proteomes" id="UP000008367">
    <property type="component" value="Unassembled WGS sequence"/>
</dbReference>
<evidence type="ECO:0000313" key="2">
    <source>
        <dbReference type="Proteomes" id="UP000008367"/>
    </source>
</evidence>
<organism evidence="1 2">
    <name type="scientific">Vibrio harveyi</name>
    <name type="common">Beneckea harveyi</name>
    <dbReference type="NCBI Taxonomy" id="669"/>
    <lineage>
        <taxon>Bacteria</taxon>
        <taxon>Pseudomonadati</taxon>
        <taxon>Pseudomonadota</taxon>
        <taxon>Gammaproteobacteria</taxon>
        <taxon>Vibrionales</taxon>
        <taxon>Vibrionaceae</taxon>
        <taxon>Vibrio</taxon>
    </lineage>
</organism>
<reference evidence="1 2" key="1">
    <citation type="submission" date="2012-10" db="EMBL/GenBank/DDBJ databases">
        <title>Genome sequence of Vibrio Cholerae HENC-02.</title>
        <authorList>
            <person name="Eppinger M."/>
            <person name="Hasan N.A."/>
            <person name="Sengamalay N."/>
            <person name="Hine E."/>
            <person name="Su Q."/>
            <person name="Daugherty S.C."/>
            <person name="Young S."/>
            <person name="Sadzewicz L."/>
            <person name="Tallon L."/>
            <person name="Cebula T.A."/>
            <person name="Ravel J."/>
            <person name="Colwell R.R."/>
        </authorList>
    </citation>
    <scope>NUCLEOTIDE SEQUENCE [LARGE SCALE GENOMIC DNA]</scope>
    <source>
        <strain evidence="1 2">HENC-02</strain>
    </source>
</reference>
<gene>
    <name evidence="1" type="ORF">VCHENC02_4231A</name>
</gene>
<proteinExistence type="predicted"/>
<accession>A0A454CUD4</accession>